<evidence type="ECO:0000313" key="1">
    <source>
        <dbReference type="EMBL" id="AUB85013.1"/>
    </source>
</evidence>
<geneLocation type="plasmid" evidence="2">
    <name>pts417</name>
</geneLocation>
<accession>A0A2K8UHE8</accession>
<protein>
    <recommendedName>
        <fullName evidence="3">PilZ domain-containing protein</fullName>
    </recommendedName>
</protein>
<evidence type="ECO:0008006" key="3">
    <source>
        <dbReference type="Google" id="ProtNLM"/>
    </source>
</evidence>
<name>A0A2K8UHE8_9GAMM</name>
<dbReference type="Gene3D" id="2.40.10.220">
    <property type="entry name" value="predicted glycosyltransferase like domains"/>
    <property type="match status" value="1"/>
</dbReference>
<dbReference type="EMBL" id="CP020371">
    <property type="protein sequence ID" value="AUB85013.1"/>
    <property type="molecule type" value="Genomic_DNA"/>
</dbReference>
<dbReference type="Proteomes" id="UP000232638">
    <property type="component" value="Plasmid pTs417"/>
</dbReference>
<dbReference type="KEGG" id="tsy:THSYN_29165"/>
<proteinExistence type="predicted"/>
<reference evidence="1 2" key="1">
    <citation type="submission" date="2017-03" db="EMBL/GenBank/DDBJ databases">
        <title>Complete genome sequence of Candidatus 'Thiodictyon syntrophicum' sp. nov. strain Cad16T, a photolithoautotroph purple sulfur bacterium isolated from an alpine meromictic lake.</title>
        <authorList>
            <person name="Luedin S.M."/>
            <person name="Pothier J.F."/>
            <person name="Danza F."/>
            <person name="Storelli N."/>
            <person name="Wittwer M."/>
            <person name="Tonolla M."/>
        </authorList>
    </citation>
    <scope>NUCLEOTIDE SEQUENCE [LARGE SCALE GENOMIC DNA]</scope>
    <source>
        <strain evidence="1 2">Cad16T</strain>
        <plasmid evidence="2">Plasmid pts417</plasmid>
    </source>
</reference>
<keyword evidence="2" id="KW-1185">Reference proteome</keyword>
<dbReference type="AlphaFoldDB" id="A0A2K8UHE8"/>
<evidence type="ECO:0000313" key="2">
    <source>
        <dbReference type="Proteomes" id="UP000232638"/>
    </source>
</evidence>
<organism evidence="1 2">
    <name type="scientific">Candidatus Thiodictyon syntrophicum</name>
    <dbReference type="NCBI Taxonomy" id="1166950"/>
    <lineage>
        <taxon>Bacteria</taxon>
        <taxon>Pseudomonadati</taxon>
        <taxon>Pseudomonadota</taxon>
        <taxon>Gammaproteobacteria</taxon>
        <taxon>Chromatiales</taxon>
        <taxon>Chromatiaceae</taxon>
        <taxon>Thiodictyon</taxon>
    </lineage>
</organism>
<sequence length="83" mass="9044">MRYPVLLADCDAMTRNISGSGAYFETDRRMVVDQPISFALVLPAAPPDAAAKPYPWREGRVVDGRVVRVDTGETGQEGICVAF</sequence>
<keyword evidence="1" id="KW-0614">Plasmid</keyword>
<gene>
    <name evidence="1" type="ORF">THSYN_29165</name>
</gene>